<feature type="binding site" evidence="2">
    <location>
        <position position="183"/>
    </location>
    <ligand>
        <name>Mn(2+)</name>
        <dbReference type="ChEBI" id="CHEBI:29035"/>
        <label>2</label>
    </ligand>
</feature>
<evidence type="ECO:0000313" key="4">
    <source>
        <dbReference type="Proteomes" id="UP000309016"/>
    </source>
</evidence>
<keyword evidence="1 3" id="KW-0378">Hydrolase</keyword>
<dbReference type="Proteomes" id="UP000309016">
    <property type="component" value="Chromosome"/>
</dbReference>
<name>A0A5B7X0D2_9FLAO</name>
<dbReference type="CDD" id="cd03886">
    <property type="entry name" value="M20_Acy1"/>
    <property type="match status" value="1"/>
</dbReference>
<dbReference type="EMBL" id="CP040812">
    <property type="protein sequence ID" value="QCY68142.1"/>
    <property type="molecule type" value="Genomic_DNA"/>
</dbReference>
<gene>
    <name evidence="3" type="ORF">FHG64_01315</name>
</gene>
<dbReference type="GO" id="GO:0046872">
    <property type="term" value="F:metal ion binding"/>
    <property type="evidence" value="ECO:0007669"/>
    <property type="project" value="UniProtKB-KW"/>
</dbReference>
<evidence type="ECO:0000313" key="3">
    <source>
        <dbReference type="EMBL" id="QCY68142.1"/>
    </source>
</evidence>
<dbReference type="InterPro" id="IPR017439">
    <property type="entry name" value="Amidohydrolase"/>
</dbReference>
<keyword evidence="2" id="KW-0479">Metal-binding</keyword>
<dbReference type="AlphaFoldDB" id="A0A5B7X0D2"/>
<proteinExistence type="predicted"/>
<feature type="binding site" evidence="2">
    <location>
        <position position="416"/>
    </location>
    <ligand>
        <name>Mn(2+)</name>
        <dbReference type="ChEBI" id="CHEBI:29035"/>
        <label>2</label>
    </ligand>
</feature>
<dbReference type="PIRSF" id="PIRSF005962">
    <property type="entry name" value="Pept_M20D_amidohydro"/>
    <property type="match status" value="1"/>
</dbReference>
<organism evidence="3 4">
    <name type="scientific">Antarcticibacterium flavum</name>
    <dbReference type="NCBI Taxonomy" id="2058175"/>
    <lineage>
        <taxon>Bacteria</taxon>
        <taxon>Pseudomonadati</taxon>
        <taxon>Bacteroidota</taxon>
        <taxon>Flavobacteriia</taxon>
        <taxon>Flavobacteriales</taxon>
        <taxon>Flavobacteriaceae</taxon>
        <taxon>Antarcticibacterium</taxon>
    </lineage>
</organism>
<dbReference type="Pfam" id="PF01546">
    <property type="entry name" value="Peptidase_M20"/>
    <property type="match status" value="1"/>
</dbReference>
<evidence type="ECO:0000256" key="2">
    <source>
        <dbReference type="PIRSR" id="PIRSR005962-1"/>
    </source>
</evidence>
<dbReference type="KEGG" id="afla:FHG64_01315"/>
<dbReference type="Gene3D" id="3.30.70.360">
    <property type="match status" value="1"/>
</dbReference>
<keyword evidence="2" id="KW-0464">Manganese</keyword>
<evidence type="ECO:0000256" key="1">
    <source>
        <dbReference type="ARBA" id="ARBA00022801"/>
    </source>
</evidence>
<dbReference type="InterPro" id="IPR002933">
    <property type="entry name" value="Peptidase_M20"/>
</dbReference>
<feature type="binding site" evidence="2">
    <location>
        <position position="209"/>
    </location>
    <ligand>
        <name>Mn(2+)</name>
        <dbReference type="ChEBI" id="CHEBI:29035"/>
        <label>2</label>
    </ligand>
</feature>
<sequence length="445" mass="50058">MYLHFPLYQPIHFHQMFFIKRYKSAIMLILIISALQTSAQQAEDLHQRVQQHSEAIFNDLVEVRRDLHRYPEVSGKEEKTSAKVADYLKDLGLEVHTNIGGYGVVGILQGGKPGKRIAWRADMDAMPSEEPDVVDFASEIEGVRHICGHDVHTAVGLGIANVLSQLKQELQGTVYFIFQPSEENYEGAKAMINNGLFKKIDPQEIYGLHISPWPAGTVATKSGSVYSHLNSLKITFKNEGKKDALIEDIKEMVSGFQNVEADSKFWDFRNLEDPEAGLESPATVFTNFLTVSENFNIRESAENITMSTLINTSDKKLMDSLPGKVRQKILESPYSSLLEEVVYTYEKITVNNDEELTFKTLELLADIYGKESVVPVYGVVPQGRGDDFAYFQQEVPGVYYFLGGANYESGVISMPHAPDFNVDEESIKFGVEFFSSVLVDRLILR</sequence>
<protein>
    <submittedName>
        <fullName evidence="3">Amidohydrolase</fullName>
    </submittedName>
</protein>
<dbReference type="SUPFAM" id="SSF53187">
    <property type="entry name" value="Zn-dependent exopeptidases"/>
    <property type="match status" value="1"/>
</dbReference>
<dbReference type="OrthoDB" id="9776731at2"/>
<keyword evidence="4" id="KW-1185">Reference proteome</keyword>
<feature type="binding site" evidence="2">
    <location>
        <position position="149"/>
    </location>
    <ligand>
        <name>Mn(2+)</name>
        <dbReference type="ChEBI" id="CHEBI:29035"/>
        <label>2</label>
    </ligand>
</feature>
<accession>A0A5B7X0D2</accession>
<reference evidence="3 4" key="1">
    <citation type="submission" date="2019-06" db="EMBL/GenBank/DDBJ databases">
        <title>Complete genome sequence of Antarcticibacterium flavum KCTC 52984T from an Antarctic marine sediment.</title>
        <authorList>
            <person name="Lee Y.M."/>
            <person name="Shin S.C."/>
        </authorList>
    </citation>
    <scope>NUCLEOTIDE SEQUENCE [LARGE SCALE GENOMIC DNA]</scope>
    <source>
        <strain evidence="3 4">KCTC 52984</strain>
    </source>
</reference>
<feature type="binding site" evidence="2">
    <location>
        <position position="147"/>
    </location>
    <ligand>
        <name>Mn(2+)</name>
        <dbReference type="ChEBI" id="CHEBI:29035"/>
        <label>2</label>
    </ligand>
</feature>
<comment type="cofactor">
    <cofactor evidence="2">
        <name>Mn(2+)</name>
        <dbReference type="ChEBI" id="CHEBI:29035"/>
    </cofactor>
    <text evidence="2">The Mn(2+) ion enhances activity.</text>
</comment>
<dbReference type="PANTHER" id="PTHR11014:SF63">
    <property type="entry name" value="METALLOPEPTIDASE, PUTATIVE (AFU_ORTHOLOGUE AFUA_6G09600)-RELATED"/>
    <property type="match status" value="1"/>
</dbReference>
<dbReference type="PANTHER" id="PTHR11014">
    <property type="entry name" value="PEPTIDASE M20 FAMILY MEMBER"/>
    <property type="match status" value="1"/>
</dbReference>
<dbReference type="NCBIfam" id="TIGR01891">
    <property type="entry name" value="amidohydrolases"/>
    <property type="match status" value="1"/>
</dbReference>
<dbReference type="GO" id="GO:0016787">
    <property type="term" value="F:hydrolase activity"/>
    <property type="evidence" value="ECO:0007669"/>
    <property type="project" value="UniProtKB-KW"/>
</dbReference>
<dbReference type="Gene3D" id="3.40.630.10">
    <property type="entry name" value="Zn peptidases"/>
    <property type="match status" value="1"/>
</dbReference>